<keyword evidence="6 8" id="KW-1133">Transmembrane helix</keyword>
<dbReference type="EMBL" id="JAKCXM010000084">
    <property type="protein sequence ID" value="KAJ0403324.1"/>
    <property type="molecule type" value="Genomic_DNA"/>
</dbReference>
<evidence type="ECO:0000256" key="3">
    <source>
        <dbReference type="ARBA" id="ARBA00022692"/>
    </source>
</evidence>
<keyword evidence="4" id="KW-0547">Nucleotide-binding</keyword>
<sequence length="587" mass="65180">MTYYASLLIPPDDQQLGDHFDTVYLTREALEISTQFIQLYRSSSLLTKPWVTDAFVVLAVANCFVTPAVHHAWPRRIALQRVLCLIINCLLTIGMSVALPLAICLPHVFQYDRVLASFPDEILYSPPRFISLVRDFQSLIIGSSVDGMIKLTPLVSLWYSNPKTKSTDEKIILNSVNGHANPGELLVIMGPSGAGKSSLLDCISGRNGNAEGSITVNGEPWSKSMKRLASYVMQDDLFYQTITVREHLVFQARLRMDKTHTVKEQEKRVDAVMEELGLVKSRDTLIGGMTLRGISGGERKRLSFAAEILTNPSLLFVDEPTSGLDSFMAETVVLQLQQLARDGRTVIATIHQPSSELFTLFDKLYLLSDGATVFHGKAVDSVEYFASLGYQCPAFLNPSDYFMRQLVVMDKATDEAGVQRVEKLKSEWRHRSPTETEILNECRAVLVLVTSAAIGLGYMVSCVSCRVDLAPVVGVAVLLPLLLFGGLYVNTNDTPVYFAWIPYLSPMRFGFEAMMKIFWEQIETIPCDPLMETCVATTGAAVLRLYGMADSSTINCVLMLVAVNVFFRAIGFVGLWMNLKPTRSSNE</sequence>
<dbReference type="InterPro" id="IPR003593">
    <property type="entry name" value="AAA+_ATPase"/>
</dbReference>
<accession>A0AAD5M3V0</accession>
<protein>
    <recommendedName>
        <fullName evidence="9">ABC transporter domain-containing protein</fullName>
    </recommendedName>
</protein>
<comment type="subcellular location">
    <subcellularLocation>
        <location evidence="1">Membrane</location>
        <topology evidence="1">Multi-pass membrane protein</topology>
    </subcellularLocation>
</comment>
<dbReference type="Pfam" id="PF19055">
    <property type="entry name" value="ABC2_membrane_7"/>
    <property type="match status" value="1"/>
</dbReference>
<dbReference type="PANTHER" id="PTHR48041:SF139">
    <property type="entry name" value="PROTEIN SCARLET"/>
    <property type="match status" value="1"/>
</dbReference>
<comment type="caution">
    <text evidence="10">The sequence shown here is derived from an EMBL/GenBank/DDBJ whole genome shotgun (WGS) entry which is preliminary data.</text>
</comment>
<organism evidence="10 11">
    <name type="scientific">Pythium insidiosum</name>
    <name type="common">Pythiosis disease agent</name>
    <dbReference type="NCBI Taxonomy" id="114742"/>
    <lineage>
        <taxon>Eukaryota</taxon>
        <taxon>Sar</taxon>
        <taxon>Stramenopiles</taxon>
        <taxon>Oomycota</taxon>
        <taxon>Peronosporomycetes</taxon>
        <taxon>Pythiales</taxon>
        <taxon>Pythiaceae</taxon>
        <taxon>Pythium</taxon>
    </lineage>
</organism>
<dbReference type="PROSITE" id="PS00211">
    <property type="entry name" value="ABC_TRANSPORTER_1"/>
    <property type="match status" value="1"/>
</dbReference>
<dbReference type="InterPro" id="IPR013525">
    <property type="entry name" value="ABC2_TM"/>
</dbReference>
<reference evidence="10" key="1">
    <citation type="submission" date="2021-12" db="EMBL/GenBank/DDBJ databases">
        <title>Prjna785345.</title>
        <authorList>
            <person name="Rujirawat T."/>
            <person name="Krajaejun T."/>
        </authorList>
    </citation>
    <scope>NUCLEOTIDE SEQUENCE</scope>
    <source>
        <strain evidence="10">Pi057C3</strain>
    </source>
</reference>
<keyword evidence="2" id="KW-0813">Transport</keyword>
<dbReference type="InterPro" id="IPR050352">
    <property type="entry name" value="ABCG_transporters"/>
</dbReference>
<feature type="transmembrane region" description="Helical" evidence="8">
    <location>
        <begin position="554"/>
        <end position="577"/>
    </location>
</feature>
<dbReference type="InterPro" id="IPR003439">
    <property type="entry name" value="ABC_transporter-like_ATP-bd"/>
</dbReference>
<keyword evidence="11" id="KW-1185">Reference proteome</keyword>
<feature type="transmembrane region" description="Helical" evidence="8">
    <location>
        <begin position="82"/>
        <end position="103"/>
    </location>
</feature>
<feature type="transmembrane region" description="Helical" evidence="8">
    <location>
        <begin position="50"/>
        <end position="70"/>
    </location>
</feature>
<dbReference type="GO" id="GO:0016020">
    <property type="term" value="C:membrane"/>
    <property type="evidence" value="ECO:0007669"/>
    <property type="project" value="UniProtKB-SubCell"/>
</dbReference>
<keyword evidence="7 8" id="KW-0472">Membrane</keyword>
<gene>
    <name evidence="10" type="ORF">P43SY_009358</name>
</gene>
<dbReference type="GO" id="GO:0016887">
    <property type="term" value="F:ATP hydrolysis activity"/>
    <property type="evidence" value="ECO:0007669"/>
    <property type="project" value="InterPro"/>
</dbReference>
<evidence type="ECO:0000313" key="11">
    <source>
        <dbReference type="Proteomes" id="UP001209570"/>
    </source>
</evidence>
<dbReference type="GO" id="GO:0140359">
    <property type="term" value="F:ABC-type transporter activity"/>
    <property type="evidence" value="ECO:0007669"/>
    <property type="project" value="InterPro"/>
</dbReference>
<evidence type="ECO:0000256" key="6">
    <source>
        <dbReference type="ARBA" id="ARBA00022989"/>
    </source>
</evidence>
<dbReference type="Pfam" id="PF01061">
    <property type="entry name" value="ABC2_membrane"/>
    <property type="match status" value="1"/>
</dbReference>
<keyword evidence="3 8" id="KW-0812">Transmembrane</keyword>
<evidence type="ECO:0000256" key="5">
    <source>
        <dbReference type="ARBA" id="ARBA00022840"/>
    </source>
</evidence>
<dbReference type="AlphaFoldDB" id="A0AAD5M3V0"/>
<evidence type="ECO:0000259" key="9">
    <source>
        <dbReference type="PROSITE" id="PS50893"/>
    </source>
</evidence>
<evidence type="ECO:0000256" key="7">
    <source>
        <dbReference type="ARBA" id="ARBA00023136"/>
    </source>
</evidence>
<evidence type="ECO:0000256" key="8">
    <source>
        <dbReference type="SAM" id="Phobius"/>
    </source>
</evidence>
<dbReference type="CDD" id="cd03213">
    <property type="entry name" value="ABCG_EPDR"/>
    <property type="match status" value="1"/>
</dbReference>
<dbReference type="Gene3D" id="3.40.50.300">
    <property type="entry name" value="P-loop containing nucleotide triphosphate hydrolases"/>
    <property type="match status" value="1"/>
</dbReference>
<dbReference type="GO" id="GO:0005524">
    <property type="term" value="F:ATP binding"/>
    <property type="evidence" value="ECO:0007669"/>
    <property type="project" value="UniProtKB-KW"/>
</dbReference>
<name>A0AAD5M3V0_PYTIN</name>
<dbReference type="InterPro" id="IPR017871">
    <property type="entry name" value="ABC_transporter-like_CS"/>
</dbReference>
<dbReference type="PANTHER" id="PTHR48041">
    <property type="entry name" value="ABC TRANSPORTER G FAMILY MEMBER 28"/>
    <property type="match status" value="1"/>
</dbReference>
<dbReference type="InterPro" id="IPR043926">
    <property type="entry name" value="ABCG_dom"/>
</dbReference>
<dbReference type="Pfam" id="PF00005">
    <property type="entry name" value="ABC_tran"/>
    <property type="match status" value="1"/>
</dbReference>
<keyword evidence="5" id="KW-0067">ATP-binding</keyword>
<evidence type="ECO:0000256" key="2">
    <source>
        <dbReference type="ARBA" id="ARBA00022448"/>
    </source>
</evidence>
<evidence type="ECO:0000256" key="1">
    <source>
        <dbReference type="ARBA" id="ARBA00004141"/>
    </source>
</evidence>
<feature type="domain" description="ABC transporter" evidence="9">
    <location>
        <begin position="152"/>
        <end position="394"/>
    </location>
</feature>
<dbReference type="FunFam" id="3.40.50.300:FF:001480">
    <property type="entry name" value="ABC transporter"/>
    <property type="match status" value="1"/>
</dbReference>
<dbReference type="PROSITE" id="PS50893">
    <property type="entry name" value="ABC_TRANSPORTER_2"/>
    <property type="match status" value="1"/>
</dbReference>
<dbReference type="Proteomes" id="UP001209570">
    <property type="component" value="Unassembled WGS sequence"/>
</dbReference>
<feature type="transmembrane region" description="Helical" evidence="8">
    <location>
        <begin position="469"/>
        <end position="489"/>
    </location>
</feature>
<dbReference type="SUPFAM" id="SSF52540">
    <property type="entry name" value="P-loop containing nucleoside triphosphate hydrolases"/>
    <property type="match status" value="1"/>
</dbReference>
<dbReference type="SMART" id="SM00382">
    <property type="entry name" value="AAA"/>
    <property type="match status" value="1"/>
</dbReference>
<proteinExistence type="predicted"/>
<evidence type="ECO:0000313" key="10">
    <source>
        <dbReference type="EMBL" id="KAJ0403324.1"/>
    </source>
</evidence>
<evidence type="ECO:0000256" key="4">
    <source>
        <dbReference type="ARBA" id="ARBA00022741"/>
    </source>
</evidence>
<dbReference type="InterPro" id="IPR027417">
    <property type="entry name" value="P-loop_NTPase"/>
</dbReference>